<sequence>MSCSLCRLPFHPSPLSTKPRPAPAGALTDKQRSYLQWGVGMGKNIPGAVPTLEYLDNNIFGNVPGKPVLMVVMVTWESDNGTIVALHTVCATLLRHMFGAADDSKDSLTELCQIELVLGRPLGGKYAGRFRHIDYEGVGKANIDQFWISADDDGLNMFSWSAFKASGLGWMLSRPDVFPKFHPVISRSRLTEIGDAPKTTSDIFTTQSLDILHLLLPYLPNNSFVSLLSTCRLLRHHALTTFQPHARTRVLELGWAVPLEIEYARATPVAAASMAHAVNRPVDGDWLLYLSQVHRKPSMQARRRIWALASEVRHVYLTKKAFSEYEDVIGADGQRIKTKQRLELEKHMDFLMKMRAVANSKKQPPFSPSAKPFTPV</sequence>
<evidence type="ECO:0000313" key="1">
    <source>
        <dbReference type="EMBL" id="OCH94440.1"/>
    </source>
</evidence>
<dbReference type="OrthoDB" id="3249754at2759"/>
<evidence type="ECO:0008006" key="3">
    <source>
        <dbReference type="Google" id="ProtNLM"/>
    </source>
</evidence>
<dbReference type="Proteomes" id="UP000250043">
    <property type="component" value="Unassembled WGS sequence"/>
</dbReference>
<organism evidence="1 2">
    <name type="scientific">Obba rivulosa</name>
    <dbReference type="NCBI Taxonomy" id="1052685"/>
    <lineage>
        <taxon>Eukaryota</taxon>
        <taxon>Fungi</taxon>
        <taxon>Dikarya</taxon>
        <taxon>Basidiomycota</taxon>
        <taxon>Agaricomycotina</taxon>
        <taxon>Agaricomycetes</taxon>
        <taxon>Polyporales</taxon>
        <taxon>Gelatoporiaceae</taxon>
        <taxon>Obba</taxon>
    </lineage>
</organism>
<accession>A0A8E2DRG8</accession>
<reference evidence="1 2" key="1">
    <citation type="submission" date="2016-07" db="EMBL/GenBank/DDBJ databases">
        <title>Draft genome of the white-rot fungus Obba rivulosa 3A-2.</title>
        <authorList>
            <consortium name="DOE Joint Genome Institute"/>
            <person name="Miettinen O."/>
            <person name="Riley R."/>
            <person name="Acob R."/>
            <person name="Barry K."/>
            <person name="Cullen D."/>
            <person name="De Vries R."/>
            <person name="Hainaut M."/>
            <person name="Hatakka A."/>
            <person name="Henrissat B."/>
            <person name="Hilden K."/>
            <person name="Kuo R."/>
            <person name="Labutti K."/>
            <person name="Lipzen A."/>
            <person name="Makela M.R."/>
            <person name="Sandor L."/>
            <person name="Spatafora J.W."/>
            <person name="Grigoriev I.V."/>
            <person name="Hibbett D.S."/>
        </authorList>
    </citation>
    <scope>NUCLEOTIDE SEQUENCE [LARGE SCALE GENOMIC DNA]</scope>
    <source>
        <strain evidence="1 2">3A-2</strain>
    </source>
</reference>
<gene>
    <name evidence="1" type="ORF">OBBRIDRAFT_145530</name>
</gene>
<dbReference type="EMBL" id="KV722344">
    <property type="protein sequence ID" value="OCH94440.1"/>
    <property type="molecule type" value="Genomic_DNA"/>
</dbReference>
<evidence type="ECO:0000313" key="2">
    <source>
        <dbReference type="Proteomes" id="UP000250043"/>
    </source>
</evidence>
<dbReference type="AlphaFoldDB" id="A0A8E2DRG8"/>
<proteinExistence type="predicted"/>
<protein>
    <recommendedName>
        <fullName evidence="3">F-box domain-containing protein</fullName>
    </recommendedName>
</protein>
<keyword evidence="2" id="KW-1185">Reference proteome</keyword>
<name>A0A8E2DRG8_9APHY</name>